<dbReference type="Proteomes" id="UP000188174">
    <property type="component" value="Chromosome"/>
</dbReference>
<dbReference type="Pfam" id="PF10074">
    <property type="entry name" value="RovC_DNA-bd"/>
    <property type="match status" value="1"/>
</dbReference>
<accession>A0ABN4WUK9</accession>
<evidence type="ECO:0000259" key="1">
    <source>
        <dbReference type="Pfam" id="PF10074"/>
    </source>
</evidence>
<dbReference type="RefSeq" id="WP_077292058.1">
    <property type="nucleotide sequence ID" value="NZ_CP019630.1"/>
</dbReference>
<organism evidence="2 3">
    <name type="scientific">Roseibium algicola</name>
    <dbReference type="NCBI Taxonomy" id="2857014"/>
    <lineage>
        <taxon>Bacteria</taxon>
        <taxon>Pseudomonadati</taxon>
        <taxon>Pseudomonadota</taxon>
        <taxon>Alphaproteobacteria</taxon>
        <taxon>Hyphomicrobiales</taxon>
        <taxon>Stappiaceae</taxon>
        <taxon>Roseibium</taxon>
    </lineage>
</organism>
<dbReference type="EMBL" id="CP019630">
    <property type="protein sequence ID" value="AQQ05385.1"/>
    <property type="molecule type" value="Genomic_DNA"/>
</dbReference>
<dbReference type="InterPro" id="IPR018754">
    <property type="entry name" value="RovC-like_DNA-bd"/>
</dbReference>
<gene>
    <name evidence="2" type="ORF">B0E33_18865</name>
</gene>
<keyword evidence="3" id="KW-1185">Reference proteome</keyword>
<protein>
    <recommendedName>
        <fullName evidence="1">T6SS Transcription factor RovC-like DNA binding domain-containing protein</fullName>
    </recommendedName>
</protein>
<proteinExistence type="predicted"/>
<sequence>MESTRTPTEQSRLSPSSDHFTAYDAAHFSTYMQLLTFASDHASIDEMAQAVFGIDPATDPAHARQMVEAHLKRANWLLASGYKELFREAV</sequence>
<feature type="domain" description="T6SS Transcription factor RovC-like DNA binding" evidence="1">
    <location>
        <begin position="14"/>
        <end position="87"/>
    </location>
</feature>
<reference evidence="2 3" key="1">
    <citation type="submission" date="2017-02" db="EMBL/GenBank/DDBJ databases">
        <authorList>
            <person name="Jeong S."/>
        </authorList>
    </citation>
    <scope>NUCLEOTIDE SEQUENCE [LARGE SCALE GENOMIC DNA]</scope>
    <source>
        <strain evidence="2 3">RMAR6-6</strain>
    </source>
</reference>
<evidence type="ECO:0000313" key="3">
    <source>
        <dbReference type="Proteomes" id="UP000188174"/>
    </source>
</evidence>
<name>A0ABN4WUK9_9HYPH</name>
<evidence type="ECO:0000313" key="2">
    <source>
        <dbReference type="EMBL" id="AQQ05385.1"/>
    </source>
</evidence>